<evidence type="ECO:0000256" key="3">
    <source>
        <dbReference type="ARBA" id="ARBA00022982"/>
    </source>
</evidence>
<keyword evidence="3" id="KW-0249">Electron transport</keyword>
<dbReference type="PANTHER" id="PTHR36507">
    <property type="entry name" value="BLL1555 PROTEIN"/>
    <property type="match status" value="1"/>
</dbReference>
<accession>A0ABW5JK81</accession>
<evidence type="ECO:0000256" key="5">
    <source>
        <dbReference type="SAM" id="SignalP"/>
    </source>
</evidence>
<evidence type="ECO:0000256" key="1">
    <source>
        <dbReference type="ARBA" id="ARBA00022448"/>
    </source>
</evidence>
<keyword evidence="4" id="KW-0186">Copper</keyword>
<name>A0ABW5JK81_9BACT</name>
<dbReference type="RefSeq" id="WP_390302523.1">
    <property type="nucleotide sequence ID" value="NZ_JBHULI010000025.1"/>
</dbReference>
<dbReference type="Pfam" id="PF00127">
    <property type="entry name" value="Copper-bind"/>
    <property type="match status" value="1"/>
</dbReference>
<dbReference type="Gene3D" id="2.60.40.420">
    <property type="entry name" value="Cupredoxins - blue copper proteins"/>
    <property type="match status" value="1"/>
</dbReference>
<dbReference type="PROSITE" id="PS00196">
    <property type="entry name" value="COPPER_BLUE"/>
    <property type="match status" value="1"/>
</dbReference>
<dbReference type="SUPFAM" id="SSF49503">
    <property type="entry name" value="Cupredoxins"/>
    <property type="match status" value="1"/>
</dbReference>
<dbReference type="InterPro" id="IPR028871">
    <property type="entry name" value="BlueCu_1_BS"/>
</dbReference>
<gene>
    <name evidence="7" type="ORF">ACFSVN_11165</name>
</gene>
<organism evidence="7 8">
    <name type="scientific">Gracilimonas halophila</name>
    <dbReference type="NCBI Taxonomy" id="1834464"/>
    <lineage>
        <taxon>Bacteria</taxon>
        <taxon>Pseudomonadati</taxon>
        <taxon>Balneolota</taxon>
        <taxon>Balneolia</taxon>
        <taxon>Balneolales</taxon>
        <taxon>Balneolaceae</taxon>
        <taxon>Gracilimonas</taxon>
    </lineage>
</organism>
<evidence type="ECO:0000259" key="6">
    <source>
        <dbReference type="Pfam" id="PF00127"/>
    </source>
</evidence>
<dbReference type="Proteomes" id="UP001597460">
    <property type="component" value="Unassembled WGS sequence"/>
</dbReference>
<feature type="chain" id="PRO_5045890791" evidence="5">
    <location>
        <begin position="22"/>
        <end position="154"/>
    </location>
</feature>
<keyword evidence="5" id="KW-0732">Signal</keyword>
<comment type="caution">
    <text evidence="7">The sequence shown here is derived from an EMBL/GenBank/DDBJ whole genome shotgun (WGS) entry which is preliminary data.</text>
</comment>
<keyword evidence="8" id="KW-1185">Reference proteome</keyword>
<feature type="signal peptide" evidence="5">
    <location>
        <begin position="1"/>
        <end position="21"/>
    </location>
</feature>
<dbReference type="InterPro" id="IPR008972">
    <property type="entry name" value="Cupredoxin"/>
</dbReference>
<protein>
    <submittedName>
        <fullName evidence="7">Plastocyanin/azurin family copper-binding protein</fullName>
    </submittedName>
</protein>
<evidence type="ECO:0000256" key="2">
    <source>
        <dbReference type="ARBA" id="ARBA00022723"/>
    </source>
</evidence>
<keyword evidence="2" id="KW-0479">Metal-binding</keyword>
<dbReference type="PANTHER" id="PTHR36507:SF1">
    <property type="entry name" value="BLL1555 PROTEIN"/>
    <property type="match status" value="1"/>
</dbReference>
<dbReference type="InterPro" id="IPR000923">
    <property type="entry name" value="BlueCu_1"/>
</dbReference>
<sequence>MNIRFYISLAVLMGISMLATATPSDTLTVKVLGTAEDARFEPVVLQVEPGDVIRFKVIEGLHTVTAYHPNNRRPQRIPDKATSFDSGMLTAGQTWYLKLEEKGVYDYFCLPHERMGHAGRILVGEVNEIPNYPAGRIPGSIIEMLKHETEKVFP</sequence>
<dbReference type="InterPro" id="IPR052721">
    <property type="entry name" value="ET_Amicyanin"/>
</dbReference>
<reference evidence="8" key="1">
    <citation type="journal article" date="2019" name="Int. J. Syst. Evol. Microbiol.">
        <title>The Global Catalogue of Microorganisms (GCM) 10K type strain sequencing project: providing services to taxonomists for standard genome sequencing and annotation.</title>
        <authorList>
            <consortium name="The Broad Institute Genomics Platform"/>
            <consortium name="The Broad Institute Genome Sequencing Center for Infectious Disease"/>
            <person name="Wu L."/>
            <person name="Ma J."/>
        </authorList>
    </citation>
    <scope>NUCLEOTIDE SEQUENCE [LARGE SCALE GENOMIC DNA]</scope>
    <source>
        <strain evidence="8">KCTC 52042</strain>
    </source>
</reference>
<dbReference type="EMBL" id="JBHULI010000025">
    <property type="protein sequence ID" value="MFD2533009.1"/>
    <property type="molecule type" value="Genomic_DNA"/>
</dbReference>
<keyword evidence="1" id="KW-0813">Transport</keyword>
<proteinExistence type="predicted"/>
<feature type="domain" description="Blue (type 1) copper" evidence="6">
    <location>
        <begin position="29"/>
        <end position="123"/>
    </location>
</feature>
<evidence type="ECO:0000313" key="7">
    <source>
        <dbReference type="EMBL" id="MFD2533009.1"/>
    </source>
</evidence>
<evidence type="ECO:0000256" key="4">
    <source>
        <dbReference type="ARBA" id="ARBA00023008"/>
    </source>
</evidence>
<evidence type="ECO:0000313" key="8">
    <source>
        <dbReference type="Proteomes" id="UP001597460"/>
    </source>
</evidence>